<proteinExistence type="inferred from homology"/>
<evidence type="ECO:0000256" key="2">
    <source>
        <dbReference type="SAM" id="SignalP"/>
    </source>
</evidence>
<dbReference type="EMBL" id="KV426008">
    <property type="protein sequence ID" value="KZV92426.1"/>
    <property type="molecule type" value="Genomic_DNA"/>
</dbReference>
<sequence>MALSKLLVLVFAAASALGTTFSPQRFAVTSWDTPASSAGVRLYGTNANRSGILELRLDGQFNTTSTAPLPWRARVRVADIVTTADGSDFAAISTQGGTELVIFFIRSDGILVYAHRAPPMESFSVSVVADAATPAVDTSLGAAMWGPGHMSVFYQDTHGIVFESEYANGTWATPFVVTNTRFGTDLGVVASTDGGALLKALYIQRGTRMAEFLWTKTTSWFERPIPAFPPQSMDINIRFAVSWIANDSLPGRIYYRGTDGKIGELRASGVSRWRAFGDLTNVNNTSPATEIVSSLQFSGGATANWAIVAYTALDGTLWHEVYRASAGWAPAAQIVTP</sequence>
<dbReference type="InParanoid" id="A0A165HT35"/>
<dbReference type="Proteomes" id="UP000077266">
    <property type="component" value="Unassembled WGS sequence"/>
</dbReference>
<dbReference type="AlphaFoldDB" id="A0A165HT35"/>
<name>A0A165HT35_EXIGL</name>
<accession>A0A165HT35</accession>
<evidence type="ECO:0000256" key="1">
    <source>
        <dbReference type="ARBA" id="ARBA00009042"/>
    </source>
</evidence>
<organism evidence="3 4">
    <name type="scientific">Exidia glandulosa HHB12029</name>
    <dbReference type="NCBI Taxonomy" id="1314781"/>
    <lineage>
        <taxon>Eukaryota</taxon>
        <taxon>Fungi</taxon>
        <taxon>Dikarya</taxon>
        <taxon>Basidiomycota</taxon>
        <taxon>Agaricomycotina</taxon>
        <taxon>Agaricomycetes</taxon>
        <taxon>Auriculariales</taxon>
        <taxon>Exidiaceae</taxon>
        <taxon>Exidia</taxon>
    </lineage>
</organism>
<dbReference type="SUPFAM" id="SSF89372">
    <property type="entry name" value="Fucose-specific lectin"/>
    <property type="match status" value="1"/>
</dbReference>
<evidence type="ECO:0000313" key="3">
    <source>
        <dbReference type="EMBL" id="KZV92426.1"/>
    </source>
</evidence>
<dbReference type="InterPro" id="IPR012475">
    <property type="entry name" value="Fungal_lectin"/>
</dbReference>
<feature type="signal peptide" evidence="2">
    <location>
        <begin position="1"/>
        <end position="18"/>
    </location>
</feature>
<keyword evidence="4" id="KW-1185">Reference proteome</keyword>
<keyword evidence="2" id="KW-0732">Signal</keyword>
<dbReference type="Gene3D" id="2.120.10.70">
    <property type="entry name" value="Fucose-specific lectin"/>
    <property type="match status" value="1"/>
</dbReference>
<reference evidence="3 4" key="1">
    <citation type="journal article" date="2016" name="Mol. Biol. Evol.">
        <title>Comparative Genomics of Early-Diverging Mushroom-Forming Fungi Provides Insights into the Origins of Lignocellulose Decay Capabilities.</title>
        <authorList>
            <person name="Nagy L.G."/>
            <person name="Riley R."/>
            <person name="Tritt A."/>
            <person name="Adam C."/>
            <person name="Daum C."/>
            <person name="Floudas D."/>
            <person name="Sun H."/>
            <person name="Yadav J.S."/>
            <person name="Pangilinan J."/>
            <person name="Larsson K.H."/>
            <person name="Matsuura K."/>
            <person name="Barry K."/>
            <person name="Labutti K."/>
            <person name="Kuo R."/>
            <person name="Ohm R.A."/>
            <person name="Bhattacharya S.S."/>
            <person name="Shirouzu T."/>
            <person name="Yoshinaga Y."/>
            <person name="Martin F.M."/>
            <person name="Grigoriev I.V."/>
            <person name="Hibbett D.S."/>
        </authorList>
    </citation>
    <scope>NUCLEOTIDE SEQUENCE [LARGE SCALE GENOMIC DNA]</scope>
    <source>
        <strain evidence="3 4">HHB12029</strain>
    </source>
</reference>
<comment type="similarity">
    <text evidence="1">Belongs to the fungal fucose-specific lectin family.</text>
</comment>
<evidence type="ECO:0000313" key="4">
    <source>
        <dbReference type="Proteomes" id="UP000077266"/>
    </source>
</evidence>
<feature type="chain" id="PRO_5007858877" evidence="2">
    <location>
        <begin position="19"/>
        <end position="337"/>
    </location>
</feature>
<protein>
    <submittedName>
        <fullName evidence="3">Uncharacterized protein</fullName>
    </submittedName>
</protein>
<dbReference type="Pfam" id="PF07938">
    <property type="entry name" value="Fungal_lectin"/>
    <property type="match status" value="1"/>
</dbReference>
<gene>
    <name evidence="3" type="ORF">EXIGLDRAFT_836439</name>
</gene>